<dbReference type="InterPro" id="IPR036188">
    <property type="entry name" value="FAD/NAD-bd_sf"/>
</dbReference>
<keyword evidence="4" id="KW-0560">Oxidoreductase</keyword>
<name>A0A1S1L6U3_9MYCO</name>
<dbReference type="GO" id="GO:0004499">
    <property type="term" value="F:N,N-dimethylaniline monooxygenase activity"/>
    <property type="evidence" value="ECO:0007669"/>
    <property type="project" value="InterPro"/>
</dbReference>
<dbReference type="OrthoDB" id="5168853at2"/>
<comment type="similarity">
    <text evidence="1">Belongs to the FAD-binding monooxygenase family.</text>
</comment>
<evidence type="ECO:0000256" key="4">
    <source>
        <dbReference type="ARBA" id="ARBA00023002"/>
    </source>
</evidence>
<dbReference type="GO" id="GO:0050661">
    <property type="term" value="F:NADP binding"/>
    <property type="evidence" value="ECO:0007669"/>
    <property type="project" value="InterPro"/>
</dbReference>
<dbReference type="Gene3D" id="3.50.50.60">
    <property type="entry name" value="FAD/NAD(P)-binding domain"/>
    <property type="match status" value="2"/>
</dbReference>
<sequence length="499" mass="56267">MIQVGSADRPVDLETTIAIIGSGFSGLGMAIQLRKRGDEDFLIFEKASDIGGTWRDNTYPGCGSDVPTSIYSYSFEQNPYWSKMWSSQPEIQAYLQGLTDKYDLRRKVIFNTQIVSAHWDETISRWILRSANGHRITAQFMVIGTGLLHQPHIPAFDGIESFEGAMFHSARWDHSVDLAGKKVAVIGTGASAIQIVPAIAEQVGQLQLYQRTPPWVLGRKNWAMPKLVQQIFAQMPLIRGLFRFCVYLVAELLCLGLYGPGKLHKVLEWAAKANIRKNIQDPELVAKLTPNYRIGCKRLLFSPSYYPALARSNTELVTNSIAEVRPQSIVTDDGIERNVDVIIYATGFQIGNRFEGLEIFGIGDESLTQRWEIYGDQAHLGVTVTGMPNMFLMLGPNSVLTHNSVVFMIEQQIKYVLYAIDQLRQSTAAAIEVSRDTQNQFNEHIQRQLATKIWSNGGCTSWFLDSKGTNRILWPGFSWQYWQAIRQFDDLKLVSTESQ</sequence>
<evidence type="ECO:0000256" key="1">
    <source>
        <dbReference type="ARBA" id="ARBA00010139"/>
    </source>
</evidence>
<gene>
    <name evidence="5" type="ORF">BKG76_13065</name>
</gene>
<dbReference type="RefSeq" id="WP_070938013.1">
    <property type="nucleotide sequence ID" value="NZ_MLIK01000019.1"/>
</dbReference>
<keyword evidence="3" id="KW-0274">FAD</keyword>
<dbReference type="InterPro" id="IPR020946">
    <property type="entry name" value="Flavin_mOase-like"/>
</dbReference>
<dbReference type="SUPFAM" id="SSF51905">
    <property type="entry name" value="FAD/NAD(P)-binding domain"/>
    <property type="match status" value="2"/>
</dbReference>
<protein>
    <submittedName>
        <fullName evidence="5">4-hydroxyacetophenone monooxygenase</fullName>
    </submittedName>
</protein>
<accession>A0A1S1L6U3</accession>
<dbReference type="PANTHER" id="PTHR42877">
    <property type="entry name" value="L-ORNITHINE N(5)-MONOOXYGENASE-RELATED"/>
    <property type="match status" value="1"/>
</dbReference>
<keyword evidence="2" id="KW-0285">Flavoprotein</keyword>
<dbReference type="Proteomes" id="UP000179616">
    <property type="component" value="Unassembled WGS sequence"/>
</dbReference>
<evidence type="ECO:0000313" key="6">
    <source>
        <dbReference type="Proteomes" id="UP000179616"/>
    </source>
</evidence>
<dbReference type="PANTHER" id="PTHR42877:SF4">
    <property type="entry name" value="FAD_NAD(P)-BINDING DOMAIN-CONTAINING PROTEIN-RELATED"/>
    <property type="match status" value="1"/>
</dbReference>
<dbReference type="Pfam" id="PF00743">
    <property type="entry name" value="FMO-like"/>
    <property type="match status" value="1"/>
</dbReference>
<evidence type="ECO:0000256" key="3">
    <source>
        <dbReference type="ARBA" id="ARBA00022827"/>
    </source>
</evidence>
<keyword evidence="5" id="KW-0503">Monooxygenase</keyword>
<reference evidence="5 6" key="1">
    <citation type="submission" date="2016-10" db="EMBL/GenBank/DDBJ databases">
        <title>Evaluation of Human, Veterinary and Environmental Mycobacterium chelonae Isolates by Core Genome Phylogenomic Analysis, Targeted Gene Comparison, and Anti-microbial Susceptibility Patterns: A Tale of Mistaken Identities.</title>
        <authorList>
            <person name="Fogelson S.B."/>
            <person name="Camus A.C."/>
            <person name="Lorenz W."/>
            <person name="Vasireddy R."/>
            <person name="Vasireddy S."/>
            <person name="Smith T."/>
            <person name="Brown-Elliott B.A."/>
            <person name="Wallace R.J.Jr."/>
            <person name="Hasan N.A."/>
            <person name="Reischl U."/>
            <person name="Sanchez S."/>
        </authorList>
    </citation>
    <scope>NUCLEOTIDE SEQUENCE [LARGE SCALE GENOMIC DNA]</scope>
    <source>
        <strain evidence="5 6">1559</strain>
    </source>
</reference>
<dbReference type="InterPro" id="IPR051209">
    <property type="entry name" value="FAD-bind_Monooxygenase_sf"/>
</dbReference>
<proteinExistence type="inferred from homology"/>
<dbReference type="AlphaFoldDB" id="A0A1S1L6U3"/>
<organism evidence="5 6">
    <name type="scientific">Mycobacteroides franklinii</name>
    <dbReference type="NCBI Taxonomy" id="948102"/>
    <lineage>
        <taxon>Bacteria</taxon>
        <taxon>Bacillati</taxon>
        <taxon>Actinomycetota</taxon>
        <taxon>Actinomycetes</taxon>
        <taxon>Mycobacteriales</taxon>
        <taxon>Mycobacteriaceae</taxon>
        <taxon>Mycobacteroides</taxon>
    </lineage>
</organism>
<dbReference type="GO" id="GO:0050660">
    <property type="term" value="F:flavin adenine dinucleotide binding"/>
    <property type="evidence" value="ECO:0007669"/>
    <property type="project" value="InterPro"/>
</dbReference>
<evidence type="ECO:0000313" key="5">
    <source>
        <dbReference type="EMBL" id="OHU21546.1"/>
    </source>
</evidence>
<evidence type="ECO:0000256" key="2">
    <source>
        <dbReference type="ARBA" id="ARBA00022630"/>
    </source>
</evidence>
<comment type="caution">
    <text evidence="5">The sequence shown here is derived from an EMBL/GenBank/DDBJ whole genome shotgun (WGS) entry which is preliminary data.</text>
</comment>
<dbReference type="STRING" id="948102.BKG76_13065"/>
<dbReference type="EMBL" id="MLIK01000019">
    <property type="protein sequence ID" value="OHU21546.1"/>
    <property type="molecule type" value="Genomic_DNA"/>
</dbReference>
<dbReference type="GeneID" id="57167732"/>